<dbReference type="EMBL" id="CP036291">
    <property type="protein sequence ID" value="QDU89355.1"/>
    <property type="molecule type" value="Genomic_DNA"/>
</dbReference>
<proteinExistence type="predicted"/>
<dbReference type="RefSeq" id="WP_197526804.1">
    <property type="nucleotide sequence ID" value="NZ_CP036291.1"/>
</dbReference>
<protein>
    <submittedName>
        <fullName evidence="1">Uncharacterized protein</fullName>
    </submittedName>
</protein>
<dbReference type="AlphaFoldDB" id="A0A518DCZ5"/>
<reference evidence="1 2" key="1">
    <citation type="submission" date="2019-02" db="EMBL/GenBank/DDBJ databases">
        <title>Deep-cultivation of Planctomycetes and their phenomic and genomic characterization uncovers novel biology.</title>
        <authorList>
            <person name="Wiegand S."/>
            <person name="Jogler M."/>
            <person name="Boedeker C."/>
            <person name="Pinto D."/>
            <person name="Vollmers J."/>
            <person name="Rivas-Marin E."/>
            <person name="Kohn T."/>
            <person name="Peeters S.H."/>
            <person name="Heuer A."/>
            <person name="Rast P."/>
            <person name="Oberbeckmann S."/>
            <person name="Bunk B."/>
            <person name="Jeske O."/>
            <person name="Meyerdierks A."/>
            <person name="Storesund J.E."/>
            <person name="Kallscheuer N."/>
            <person name="Luecker S."/>
            <person name="Lage O.M."/>
            <person name="Pohl T."/>
            <person name="Merkel B.J."/>
            <person name="Hornburger P."/>
            <person name="Mueller R.-W."/>
            <person name="Bruemmer F."/>
            <person name="Labrenz M."/>
            <person name="Spormann A.M."/>
            <person name="Op den Camp H."/>
            <person name="Overmann J."/>
            <person name="Amann R."/>
            <person name="Jetten M.S.M."/>
            <person name="Mascher T."/>
            <person name="Medema M.H."/>
            <person name="Devos D.P."/>
            <person name="Kaster A.-K."/>
            <person name="Ovreas L."/>
            <person name="Rohde M."/>
            <person name="Galperin M.Y."/>
            <person name="Jogler C."/>
        </authorList>
    </citation>
    <scope>NUCLEOTIDE SEQUENCE [LARGE SCALE GENOMIC DNA]</scope>
    <source>
        <strain evidence="1 2">Pla175</strain>
    </source>
</reference>
<dbReference type="Proteomes" id="UP000317429">
    <property type="component" value="Chromosome"/>
</dbReference>
<dbReference type="KEGG" id="pnd:Pla175_27440"/>
<accession>A0A518DCZ5</accession>
<gene>
    <name evidence="1" type="ORF">Pla175_27440</name>
</gene>
<evidence type="ECO:0000313" key="1">
    <source>
        <dbReference type="EMBL" id="QDU89355.1"/>
    </source>
</evidence>
<sequence>MKTRFPWIAAAALTAVVALTVGPAVLHGSYSNRWGVPASRLRAAESIGAFPSKMGAWEVFEEGKPLSEGVQRELGLAGYVHRYYRHAESGKVAMLLLMVGQPGPLVRHPPDICYGSRANKLLNGERMEVADADSDRASEFRVLTYKPNTRLREDFRVAFAFTSDGTWAAPGAPRVVYGGEPLVYKVQIQLPLSDIDPDDQRVLLKQLLGEFVAAFDRYQAENDEPSGG</sequence>
<organism evidence="1 2">
    <name type="scientific">Pirellulimonas nuda</name>
    <dbReference type="NCBI Taxonomy" id="2528009"/>
    <lineage>
        <taxon>Bacteria</taxon>
        <taxon>Pseudomonadati</taxon>
        <taxon>Planctomycetota</taxon>
        <taxon>Planctomycetia</taxon>
        <taxon>Pirellulales</taxon>
        <taxon>Lacipirellulaceae</taxon>
        <taxon>Pirellulimonas</taxon>
    </lineage>
</organism>
<evidence type="ECO:0000313" key="2">
    <source>
        <dbReference type="Proteomes" id="UP000317429"/>
    </source>
</evidence>
<keyword evidence="2" id="KW-1185">Reference proteome</keyword>
<name>A0A518DCZ5_9BACT</name>